<dbReference type="PANTHER" id="PTHR12296:SF21">
    <property type="entry name" value="DENN DOMAIN-CONTAINING PROTEIN 3"/>
    <property type="match status" value="1"/>
</dbReference>
<dbReference type="GO" id="GO:0032483">
    <property type="term" value="P:regulation of Rab protein signal transduction"/>
    <property type="evidence" value="ECO:0007669"/>
    <property type="project" value="TreeGrafter"/>
</dbReference>
<dbReference type="Ensembl" id="ENSEBUT00000002026.1">
    <property type="protein sequence ID" value="ENSEBUP00000001693.1"/>
    <property type="gene ID" value="ENSEBUG00000001408.1"/>
</dbReference>
<sequence length="500" mass="55429">MIFRTAHNSNFYPLARLRGLKLKTAGQSSTFLCQRSTCRSRILCGVCRNRELLKIGDLSSDCFHPSHLEVEATSVISIFPPRVPALKIKIKYRSEAFTANLKSDRDLWHLMVKEMWAGKQTAHHHKDPQILKQAATNILLMDALVQCLQSSKAIYAATKLAHFTDSEMTQSMPKTTVETLRHKISPSAGLASPEAVEALLYTTGTEMQPQHEGGPEGVPPRVWCTTGNGRVTIFNTTTWSKERDSIRAGHKRLTCILAVGAMQVWVGSVDGTIYILDTHSLSFNKQLSEHRENVTSLVLSHIPNSSKRVISCSIDGCVVTWNMVTLQVHHSFHIPNCSSLTSMMNDSDSLWCCLGKSIEQFTLRGKPLCKLSIAEAQRPQGFSCFALIPEAHLWTASREDGNLQAWDPKKPQGPIRTLQLPDCAGVSSMICVGQKLWVGGIGDGPDYVGKVYVVDTENYTIERELKGHVDSVTCLLSIKDRYVLSGSGKRDGKVAIWQII</sequence>
<evidence type="ECO:0000259" key="1">
    <source>
        <dbReference type="Pfam" id="PF23748"/>
    </source>
</evidence>
<dbReference type="SUPFAM" id="SSF50978">
    <property type="entry name" value="WD40 repeat-like"/>
    <property type="match status" value="1"/>
</dbReference>
<protein>
    <recommendedName>
        <fullName evidence="1">LRRK2 beta-propeller domain-containing protein</fullName>
    </recommendedName>
</protein>
<dbReference type="PANTHER" id="PTHR12296">
    <property type="entry name" value="DENN DOMAIN-CONTAINING PROTEIN 4"/>
    <property type="match status" value="1"/>
</dbReference>
<reference evidence="2" key="2">
    <citation type="submission" date="2025-09" db="UniProtKB">
        <authorList>
            <consortium name="Ensembl"/>
        </authorList>
    </citation>
    <scope>IDENTIFICATION</scope>
</reference>
<evidence type="ECO:0000313" key="3">
    <source>
        <dbReference type="Proteomes" id="UP000694388"/>
    </source>
</evidence>
<feature type="domain" description="LRRK2 beta-propeller" evidence="1">
    <location>
        <begin position="219"/>
        <end position="411"/>
    </location>
</feature>
<organism evidence="2 3">
    <name type="scientific">Eptatretus burgeri</name>
    <name type="common">Inshore hagfish</name>
    <dbReference type="NCBI Taxonomy" id="7764"/>
    <lineage>
        <taxon>Eukaryota</taxon>
        <taxon>Metazoa</taxon>
        <taxon>Chordata</taxon>
        <taxon>Craniata</taxon>
        <taxon>Vertebrata</taxon>
        <taxon>Cyclostomata</taxon>
        <taxon>Myxini</taxon>
        <taxon>Myxiniformes</taxon>
        <taxon>Myxinidae</taxon>
        <taxon>Eptatretinae</taxon>
        <taxon>Eptatretus</taxon>
    </lineage>
</organism>
<proteinExistence type="predicted"/>
<evidence type="ECO:0000313" key="2">
    <source>
        <dbReference type="Ensembl" id="ENSEBUP00000001693.1"/>
    </source>
</evidence>
<dbReference type="Proteomes" id="UP000694388">
    <property type="component" value="Unplaced"/>
</dbReference>
<dbReference type="Pfam" id="PF23748">
    <property type="entry name" value="Beta-prop_LRRK2"/>
    <property type="match status" value="1"/>
</dbReference>
<name>A0A8C4PWJ6_EPTBU</name>
<dbReference type="InterPro" id="IPR056602">
    <property type="entry name" value="Beta-prop_LRRK2"/>
</dbReference>
<keyword evidence="3" id="KW-1185">Reference proteome</keyword>
<dbReference type="InterPro" id="IPR051696">
    <property type="entry name" value="DENN_Domain_GEFs"/>
</dbReference>
<dbReference type="AlphaFoldDB" id="A0A8C4PWJ6"/>
<dbReference type="GeneTree" id="ENSGT00940000155784"/>
<dbReference type="Pfam" id="PF00400">
    <property type="entry name" value="WD40"/>
    <property type="match status" value="1"/>
</dbReference>
<dbReference type="Gene3D" id="2.130.10.10">
    <property type="entry name" value="YVTN repeat-like/Quinoprotein amine dehydrogenase"/>
    <property type="match status" value="2"/>
</dbReference>
<dbReference type="OMA" id="SNACKEV"/>
<dbReference type="InterPro" id="IPR015943">
    <property type="entry name" value="WD40/YVTN_repeat-like_dom_sf"/>
</dbReference>
<dbReference type="InterPro" id="IPR001680">
    <property type="entry name" value="WD40_rpt"/>
</dbReference>
<dbReference type="SMART" id="SM00320">
    <property type="entry name" value="WD40"/>
    <property type="match status" value="4"/>
</dbReference>
<reference evidence="2" key="1">
    <citation type="submission" date="2025-08" db="UniProtKB">
        <authorList>
            <consortium name="Ensembl"/>
        </authorList>
    </citation>
    <scope>IDENTIFICATION</scope>
</reference>
<accession>A0A8C4PWJ6</accession>
<dbReference type="GO" id="GO:0031410">
    <property type="term" value="C:cytoplasmic vesicle"/>
    <property type="evidence" value="ECO:0007669"/>
    <property type="project" value="TreeGrafter"/>
</dbReference>
<dbReference type="InterPro" id="IPR036322">
    <property type="entry name" value="WD40_repeat_dom_sf"/>
</dbReference>
<dbReference type="GO" id="GO:0005085">
    <property type="term" value="F:guanyl-nucleotide exchange factor activity"/>
    <property type="evidence" value="ECO:0007669"/>
    <property type="project" value="UniProtKB-ARBA"/>
</dbReference>